<protein>
    <submittedName>
        <fullName evidence="1">Uncharacterized protein</fullName>
    </submittedName>
</protein>
<comment type="caution">
    <text evidence="1">The sequence shown here is derived from an EMBL/GenBank/DDBJ whole genome shotgun (WGS) entry which is preliminary data.</text>
</comment>
<evidence type="ECO:0000313" key="2">
    <source>
        <dbReference type="Proteomes" id="UP000242519"/>
    </source>
</evidence>
<sequence length="45" mass="5325">MQNNRQTVRCLAAFYHTKRGIRARIKGNYRHPGVRVGSKVRQVDW</sequence>
<dbReference type="InParanoid" id="A0A218YYC1"/>
<keyword evidence="2" id="KW-1185">Reference proteome</keyword>
<name>A0A218YYC1_9HELO</name>
<dbReference type="EMBL" id="MZNU01000326">
    <property type="protein sequence ID" value="OWP00390.1"/>
    <property type="molecule type" value="Genomic_DNA"/>
</dbReference>
<gene>
    <name evidence="1" type="ORF">B2J93_3940</name>
</gene>
<dbReference type="AlphaFoldDB" id="A0A218YYC1"/>
<evidence type="ECO:0000313" key="1">
    <source>
        <dbReference type="EMBL" id="OWP00390.1"/>
    </source>
</evidence>
<accession>A0A218YYC1</accession>
<organism evidence="1 2">
    <name type="scientific">Diplocarpon coronariae</name>
    <dbReference type="NCBI Taxonomy" id="2795749"/>
    <lineage>
        <taxon>Eukaryota</taxon>
        <taxon>Fungi</taxon>
        <taxon>Dikarya</taxon>
        <taxon>Ascomycota</taxon>
        <taxon>Pezizomycotina</taxon>
        <taxon>Leotiomycetes</taxon>
        <taxon>Helotiales</taxon>
        <taxon>Drepanopezizaceae</taxon>
        <taxon>Diplocarpon</taxon>
    </lineage>
</organism>
<proteinExistence type="predicted"/>
<dbReference type="Proteomes" id="UP000242519">
    <property type="component" value="Unassembled WGS sequence"/>
</dbReference>
<reference evidence="1 2" key="1">
    <citation type="submission" date="2017-04" db="EMBL/GenBank/DDBJ databases">
        <title>Draft genome sequence of Marssonina coronaria NL1: causal agent of apple blotch.</title>
        <authorList>
            <person name="Cheng Q."/>
        </authorList>
    </citation>
    <scope>NUCLEOTIDE SEQUENCE [LARGE SCALE GENOMIC DNA]</scope>
    <source>
        <strain evidence="1 2">NL1</strain>
    </source>
</reference>